<feature type="transmembrane region" description="Helical" evidence="2">
    <location>
        <begin position="6"/>
        <end position="26"/>
    </location>
</feature>
<sequence length="55" mass="6421">MVVEMPQWILVLSNFGFPIAITIYLLTRFEKKLENLENVIIRLSDAIKEGKKNNE</sequence>
<dbReference type="Pfam" id="PF12841">
    <property type="entry name" value="YvrJ"/>
    <property type="match status" value="1"/>
</dbReference>
<feature type="coiled-coil region" evidence="1">
    <location>
        <begin position="26"/>
        <end position="53"/>
    </location>
</feature>
<evidence type="ECO:0000256" key="1">
    <source>
        <dbReference type="SAM" id="Coils"/>
    </source>
</evidence>
<dbReference type="Proteomes" id="UP000831782">
    <property type="component" value="Chromosome"/>
</dbReference>
<proteinExistence type="predicted"/>
<dbReference type="RefSeq" id="WP_244721465.1">
    <property type="nucleotide sequence ID" value="NZ_CP095072.1"/>
</dbReference>
<keyword evidence="2" id="KW-0472">Membrane</keyword>
<protein>
    <submittedName>
        <fullName evidence="3">YvrJ family protein</fullName>
    </submittedName>
</protein>
<reference evidence="3 4" key="1">
    <citation type="submission" date="2022-04" db="EMBL/GenBank/DDBJ databases">
        <title>Gracilibacillus sp. isolated from saltern.</title>
        <authorList>
            <person name="Won M."/>
            <person name="Lee C.-M."/>
            <person name="Woen H.-Y."/>
            <person name="Kwon S.-W."/>
        </authorList>
    </citation>
    <scope>NUCLEOTIDE SEQUENCE [LARGE SCALE GENOMIC DNA]</scope>
    <source>
        <strain evidence="3 4">SSWR10-1</strain>
    </source>
</reference>
<accession>A0ABY4EZX9</accession>
<evidence type="ECO:0000256" key="2">
    <source>
        <dbReference type="SAM" id="Phobius"/>
    </source>
</evidence>
<name>A0ABY4EZX9_9BACI</name>
<gene>
    <name evidence="3" type="ORF">MUN88_04725</name>
</gene>
<keyword evidence="1" id="KW-0175">Coiled coil</keyword>
<evidence type="ECO:0000313" key="3">
    <source>
        <dbReference type="EMBL" id="UOQ49413.1"/>
    </source>
</evidence>
<dbReference type="InterPro" id="IPR024419">
    <property type="entry name" value="YvrJ"/>
</dbReference>
<dbReference type="EMBL" id="CP095072">
    <property type="protein sequence ID" value="UOQ49413.1"/>
    <property type="molecule type" value="Genomic_DNA"/>
</dbReference>
<evidence type="ECO:0000313" key="4">
    <source>
        <dbReference type="Proteomes" id="UP000831782"/>
    </source>
</evidence>
<organism evidence="3 4">
    <name type="scientific">Gracilibacillus caseinilyticus</name>
    <dbReference type="NCBI Taxonomy" id="2932256"/>
    <lineage>
        <taxon>Bacteria</taxon>
        <taxon>Bacillati</taxon>
        <taxon>Bacillota</taxon>
        <taxon>Bacilli</taxon>
        <taxon>Bacillales</taxon>
        <taxon>Bacillaceae</taxon>
        <taxon>Gracilibacillus</taxon>
    </lineage>
</organism>
<keyword evidence="2" id="KW-1133">Transmembrane helix</keyword>
<keyword evidence="2" id="KW-0812">Transmembrane</keyword>
<keyword evidence="4" id="KW-1185">Reference proteome</keyword>